<keyword evidence="1" id="KW-0285">Flavoprotein</keyword>
<dbReference type="CDD" id="cd00207">
    <property type="entry name" value="fer2"/>
    <property type="match status" value="1"/>
</dbReference>
<dbReference type="InterPro" id="IPR001041">
    <property type="entry name" value="2Fe-2S_ferredoxin-type"/>
</dbReference>
<dbReference type="CDD" id="cd06185">
    <property type="entry name" value="PDR_like"/>
    <property type="match status" value="1"/>
</dbReference>
<dbReference type="PROSITE" id="PS00197">
    <property type="entry name" value="2FE2S_FER_1"/>
    <property type="match status" value="1"/>
</dbReference>
<evidence type="ECO:0000313" key="9">
    <source>
        <dbReference type="EMBL" id="WPC73433.1"/>
    </source>
</evidence>
<feature type="domain" description="FAD-binding FR-type" evidence="8">
    <location>
        <begin position="1"/>
        <end position="105"/>
    </location>
</feature>
<dbReference type="InterPro" id="IPR001433">
    <property type="entry name" value="OxRdtase_FAD/NAD-bd"/>
</dbReference>
<organism evidence="9 10">
    <name type="scientific">Vibrio porteresiae DSM 19223</name>
    <dbReference type="NCBI Taxonomy" id="1123496"/>
    <lineage>
        <taxon>Bacteria</taxon>
        <taxon>Pseudomonadati</taxon>
        <taxon>Pseudomonadota</taxon>
        <taxon>Gammaproteobacteria</taxon>
        <taxon>Vibrionales</taxon>
        <taxon>Vibrionaceae</taxon>
        <taxon>Vibrio</taxon>
    </lineage>
</organism>
<keyword evidence="6" id="KW-0411">Iron-sulfur</keyword>
<evidence type="ECO:0000256" key="6">
    <source>
        <dbReference type="ARBA" id="ARBA00023014"/>
    </source>
</evidence>
<dbReference type="InterPro" id="IPR006058">
    <property type="entry name" value="2Fe2S_fd_BS"/>
</dbReference>
<keyword evidence="10" id="KW-1185">Reference proteome</keyword>
<dbReference type="InterPro" id="IPR017927">
    <property type="entry name" value="FAD-bd_FR_type"/>
</dbReference>
<dbReference type="Pfam" id="PF00111">
    <property type="entry name" value="Fer2"/>
    <property type="match status" value="1"/>
</dbReference>
<dbReference type="Gene3D" id="2.40.30.10">
    <property type="entry name" value="Translation factors"/>
    <property type="match status" value="1"/>
</dbReference>
<dbReference type="SUPFAM" id="SSF63380">
    <property type="entry name" value="Riboflavin synthase domain-like"/>
    <property type="match status" value="1"/>
</dbReference>
<sequence>MSEQLLTVVVNKREVQGKDVVVLELTAPDGQLLPEFDAGSHIDLHLSNGLVRQYSLCGDPAQQQSYRLGVLKDPNSRGGSQAVFDTLMPGVALEISAPRNLFPLTENSPKTILVGGGIGVTPMIAMAHRLHQLNQPFELWYCAHDRAECGFVDELQSAPFSDNVTCYFTTEHDGKRLDFNAVLADGVSAEKKLGAHLYVCGPDNFMQCVLDTAQALGYSDEQLHREYFSAEVETGGNSFEVVAAQSGITIRVEEDQTIAQALKAAGIKVPVACEQGTCGTCLCDVLEGTPDHRDVYLTDEEKEDNDQITLCCSRAKSARLVLDI</sequence>
<dbReference type="InterPro" id="IPR012675">
    <property type="entry name" value="Beta-grasp_dom_sf"/>
</dbReference>
<evidence type="ECO:0000259" key="8">
    <source>
        <dbReference type="PROSITE" id="PS51384"/>
    </source>
</evidence>
<gene>
    <name evidence="9" type="ORF">R8Z52_15140</name>
</gene>
<dbReference type="Gene3D" id="3.10.20.30">
    <property type="match status" value="1"/>
</dbReference>
<dbReference type="InterPro" id="IPR017938">
    <property type="entry name" value="Riboflavin_synthase-like_b-brl"/>
</dbReference>
<evidence type="ECO:0000256" key="5">
    <source>
        <dbReference type="ARBA" id="ARBA00023004"/>
    </source>
</evidence>
<dbReference type="SUPFAM" id="SSF52343">
    <property type="entry name" value="Ferredoxin reductase-like, C-terminal NADP-linked domain"/>
    <property type="match status" value="1"/>
</dbReference>
<dbReference type="EMBL" id="CP138203">
    <property type="protein sequence ID" value="WPC73433.1"/>
    <property type="molecule type" value="Genomic_DNA"/>
</dbReference>
<keyword evidence="2" id="KW-0001">2Fe-2S</keyword>
<evidence type="ECO:0000256" key="2">
    <source>
        <dbReference type="ARBA" id="ARBA00022714"/>
    </source>
</evidence>
<dbReference type="PROSITE" id="PS51085">
    <property type="entry name" value="2FE2S_FER_2"/>
    <property type="match status" value="1"/>
</dbReference>
<proteinExistence type="predicted"/>
<dbReference type="GO" id="GO:0016491">
    <property type="term" value="F:oxidoreductase activity"/>
    <property type="evidence" value="ECO:0007669"/>
    <property type="project" value="UniProtKB-KW"/>
</dbReference>
<dbReference type="InterPro" id="IPR036010">
    <property type="entry name" value="2Fe-2S_ferredoxin-like_sf"/>
</dbReference>
<evidence type="ECO:0000256" key="1">
    <source>
        <dbReference type="ARBA" id="ARBA00022630"/>
    </source>
</evidence>
<name>A0ABZ0QAF7_9VIBR</name>
<dbReference type="Gene3D" id="3.40.50.80">
    <property type="entry name" value="Nucleotide-binding domain of ferredoxin-NADP reductase (FNR) module"/>
    <property type="match status" value="1"/>
</dbReference>
<dbReference type="Proteomes" id="UP001304071">
    <property type="component" value="Chromosome 1"/>
</dbReference>
<dbReference type="InterPro" id="IPR039261">
    <property type="entry name" value="FNR_nucleotide-bd"/>
</dbReference>
<dbReference type="Pfam" id="PF00175">
    <property type="entry name" value="NAD_binding_1"/>
    <property type="match status" value="1"/>
</dbReference>
<dbReference type="PRINTS" id="PR00409">
    <property type="entry name" value="PHDIOXRDTASE"/>
</dbReference>
<dbReference type="SUPFAM" id="SSF54292">
    <property type="entry name" value="2Fe-2S ferredoxin-like"/>
    <property type="match status" value="1"/>
</dbReference>
<dbReference type="InterPro" id="IPR050415">
    <property type="entry name" value="MRET"/>
</dbReference>
<evidence type="ECO:0000259" key="7">
    <source>
        <dbReference type="PROSITE" id="PS51085"/>
    </source>
</evidence>
<keyword evidence="3" id="KW-0479">Metal-binding</keyword>
<dbReference type="EC" id="1.-.-.-" evidence="9"/>
<keyword evidence="4 9" id="KW-0560">Oxidoreductase</keyword>
<evidence type="ECO:0000256" key="3">
    <source>
        <dbReference type="ARBA" id="ARBA00022723"/>
    </source>
</evidence>
<keyword evidence="5" id="KW-0408">Iron</keyword>
<accession>A0ABZ0QAF7</accession>
<evidence type="ECO:0000313" key="10">
    <source>
        <dbReference type="Proteomes" id="UP001304071"/>
    </source>
</evidence>
<dbReference type="PROSITE" id="PS51384">
    <property type="entry name" value="FAD_FR"/>
    <property type="match status" value="1"/>
</dbReference>
<dbReference type="PANTHER" id="PTHR47354">
    <property type="entry name" value="NADH OXIDOREDUCTASE HCR"/>
    <property type="match status" value="1"/>
</dbReference>
<feature type="domain" description="2Fe-2S ferredoxin-type" evidence="7">
    <location>
        <begin position="237"/>
        <end position="324"/>
    </location>
</feature>
<protein>
    <submittedName>
        <fullName evidence="9">PDR/VanB family oxidoreductase</fullName>
        <ecNumber evidence="9">1.-.-.-</ecNumber>
    </submittedName>
</protein>
<dbReference type="RefSeq" id="WP_261893290.1">
    <property type="nucleotide sequence ID" value="NZ_AP024895.1"/>
</dbReference>
<dbReference type="PANTHER" id="PTHR47354:SF1">
    <property type="entry name" value="CARNITINE MONOOXYGENASE REDUCTASE SUBUNIT"/>
    <property type="match status" value="1"/>
</dbReference>
<reference evidence="9 10" key="1">
    <citation type="submission" date="2023-11" db="EMBL/GenBank/DDBJ databases">
        <title>Plant-associative lifestyle of Vibrio porteresiae and its evolutionary dynamics.</title>
        <authorList>
            <person name="Rameshkumar N."/>
            <person name="Kirti K."/>
        </authorList>
    </citation>
    <scope>NUCLEOTIDE SEQUENCE [LARGE SCALE GENOMIC DNA]</scope>
    <source>
        <strain evidence="9 10">MSSRF30</strain>
    </source>
</reference>
<evidence type="ECO:0000256" key="4">
    <source>
        <dbReference type="ARBA" id="ARBA00023002"/>
    </source>
</evidence>